<comment type="subcellular location">
    <subcellularLocation>
        <location evidence="1">Nucleus</location>
    </subcellularLocation>
</comment>
<dbReference type="InterPro" id="IPR000330">
    <property type="entry name" value="SNF2_N"/>
</dbReference>
<sequence length="1160" mass="127145">MAFDDGAKTPASLVAHSPVVKRQRTANGYNSPSTSANNTDGYNSANDDATVVPDTPGDRYQTQPTQLLPQGSKLRSSSPDTPEIFVQVPVSSPISGREVTPNPSRANGRVPQNNGSVPTNLAKIMAPAGTSFRSPVAINLKPFPPVADDGEPRYYQEISSDEENTKDLANIKPTKFVSGSANSSFGAPVSPSKDARDGVNGNSRFQSILATSAYQGPANRKPASLSSGYGALKKPQAQNGPSRAQPVHTIPENLSDVVKKQLEHIRSVMPSKSKSTAYAALQRAKFNVDGALTILLDEPEVITIGSDDEIESPQSMKKANPQLKHVQVPVASISERYSSMHSRSKQQITAATPLKPKKRLVQGRKDPSSPAVPPLTSPLKPIVAEAYDSDPGSESASGAEDGEDDRSSLEARVLAYLKECTLEDLIDTTHFSEADAQIMLDARPLKSIEAAREVGRKGKGKRMPLGDKIVEKCIDMFKSFDAVGILETNCADLSEPAIKEMAGWGLDILGASTKGELELTSLEGADTSQVDSGLGSPSSRDTFNNGDEDIKGPVTKRKRKVALLEQPETMAKDYPMKDYQIVGLNWLALMYKYKLSCILADDMGLGKTCQVISFLTHLVENGRTGPHIVVCPASTLENWLREFQKFSPDLKVDPYHGGKEMRGELAEMLMIGARAGDNEEHKVHVIVTTYEMANKKDDAKFLRRLGADVCVYDEGHLLKNPSTARYKGLMTIKANFRLLLTGTPLQNNLREMVALLAFILPQVFVEVAEDLNFIFQSKTTTKDTNHKQLLSQQRIDRARNILKPFVLRRKKQQVLKDLPDKTYKVVKATMHEDQKTISETFLEAMAEREVAKKEAKEAVDARKDGEKRAKRVPKKASKTDEEEPLEKNEIMQLRKAAIHPLLFRRWFTEDKIQQMAKILRAKEPVAFNPSLNIEHLLQELRNASDFGIHSVYCSVYPCIAKFDIPDLAWMNSGKVDTLVELVQSYKANGDRALVFSQFSLVLDILEAVLNTIGIDYVRIDGATSVDVRQTMIDSFYDNEDITVFLLTTKAGGTGINLVAANKVIIFDSSFNPQDDVQAGNRAHRVGQTRDVEVVTIVTEGTIEESILAMGKSKLELDREVAGGGEESEQVAEEVNMQAVTDAFLNTQRMVVGGAVTAGGS</sequence>
<feature type="compositionally biased region" description="Basic and acidic residues" evidence="11">
    <location>
        <begin position="856"/>
        <end position="867"/>
    </location>
</feature>
<evidence type="ECO:0000256" key="7">
    <source>
        <dbReference type="ARBA" id="ARBA00022840"/>
    </source>
</evidence>
<feature type="region of interest" description="Disordered" evidence="11">
    <location>
        <begin position="337"/>
        <end position="405"/>
    </location>
</feature>
<dbReference type="InterPro" id="IPR001650">
    <property type="entry name" value="Helicase_C-like"/>
</dbReference>
<feature type="compositionally biased region" description="Polar residues" evidence="11">
    <location>
        <begin position="25"/>
        <end position="47"/>
    </location>
</feature>
<evidence type="ECO:0000256" key="3">
    <source>
        <dbReference type="ARBA" id="ARBA00012551"/>
    </source>
</evidence>
<feature type="region of interest" description="Disordered" evidence="11">
    <location>
        <begin position="1"/>
        <end position="80"/>
    </location>
</feature>
<keyword evidence="4" id="KW-0547">Nucleotide-binding</keyword>
<evidence type="ECO:0000259" key="13">
    <source>
        <dbReference type="PROSITE" id="PS51194"/>
    </source>
</evidence>
<feature type="compositionally biased region" description="Polar residues" evidence="11">
    <location>
        <begin position="200"/>
        <end position="214"/>
    </location>
</feature>
<feature type="compositionally biased region" description="Polar residues" evidence="11">
    <location>
        <begin position="101"/>
        <end position="117"/>
    </location>
</feature>
<dbReference type="CDD" id="cd18793">
    <property type="entry name" value="SF2_C_SNF"/>
    <property type="match status" value="1"/>
</dbReference>
<dbReference type="EMBL" id="KQ947406">
    <property type="protein sequence ID" value="KUJ22505.1"/>
    <property type="molecule type" value="Genomic_DNA"/>
</dbReference>
<proteinExistence type="inferred from homology"/>
<evidence type="ECO:0000313" key="14">
    <source>
        <dbReference type="EMBL" id="KUJ22505.1"/>
    </source>
</evidence>
<dbReference type="SMART" id="SM00487">
    <property type="entry name" value="DEXDc"/>
    <property type="match status" value="1"/>
</dbReference>
<dbReference type="RefSeq" id="XP_018076860.1">
    <property type="nucleotide sequence ID" value="XM_018222149.1"/>
</dbReference>
<dbReference type="SUPFAM" id="SSF52540">
    <property type="entry name" value="P-loop containing nucleoside triphosphate hydrolases"/>
    <property type="match status" value="2"/>
</dbReference>
<feature type="region of interest" description="Disordered" evidence="11">
    <location>
        <begin position="176"/>
        <end position="248"/>
    </location>
</feature>
<accession>A0A194XQG4</accession>
<dbReference type="GO" id="GO:0005524">
    <property type="term" value="F:ATP binding"/>
    <property type="evidence" value="ECO:0007669"/>
    <property type="project" value="UniProtKB-KW"/>
</dbReference>
<evidence type="ECO:0000256" key="9">
    <source>
        <dbReference type="ARBA" id="ARBA00023125"/>
    </source>
</evidence>
<comment type="similarity">
    <text evidence="2">Belongs to the SNF2/RAD54 helicase family.</text>
</comment>
<dbReference type="GO" id="GO:0005634">
    <property type="term" value="C:nucleus"/>
    <property type="evidence" value="ECO:0007669"/>
    <property type="project" value="UniProtKB-SubCell"/>
</dbReference>
<evidence type="ECO:0000256" key="4">
    <source>
        <dbReference type="ARBA" id="ARBA00022741"/>
    </source>
</evidence>
<evidence type="ECO:0000256" key="2">
    <source>
        <dbReference type="ARBA" id="ARBA00007025"/>
    </source>
</evidence>
<keyword evidence="5" id="KW-0378">Hydrolase</keyword>
<dbReference type="InterPro" id="IPR027417">
    <property type="entry name" value="P-loop_NTPase"/>
</dbReference>
<dbReference type="InterPro" id="IPR038718">
    <property type="entry name" value="SNF2-like_sf"/>
</dbReference>
<feature type="region of interest" description="Disordered" evidence="11">
    <location>
        <begin position="93"/>
        <end position="117"/>
    </location>
</feature>
<keyword evidence="8" id="KW-0156">Chromatin regulator</keyword>
<dbReference type="InterPro" id="IPR049730">
    <property type="entry name" value="SNF2/RAD54-like_C"/>
</dbReference>
<evidence type="ECO:0000256" key="1">
    <source>
        <dbReference type="ARBA" id="ARBA00004123"/>
    </source>
</evidence>
<dbReference type="Pfam" id="PF00176">
    <property type="entry name" value="SNF2-rel_dom"/>
    <property type="match status" value="1"/>
</dbReference>
<keyword evidence="15" id="KW-1185">Reference proteome</keyword>
<dbReference type="AlphaFoldDB" id="A0A194XQG4"/>
<protein>
    <recommendedName>
        <fullName evidence="3">DNA helicase</fullName>
        <ecNumber evidence="3">3.6.4.12</ecNumber>
    </recommendedName>
</protein>
<feature type="compositionally biased region" description="Polar residues" evidence="11">
    <location>
        <begin position="60"/>
        <end position="80"/>
    </location>
</feature>
<keyword evidence="10" id="KW-0539">Nucleus</keyword>
<dbReference type="PROSITE" id="PS51192">
    <property type="entry name" value="HELICASE_ATP_BIND_1"/>
    <property type="match status" value="1"/>
</dbReference>
<feature type="region of interest" description="Disordered" evidence="11">
    <location>
        <begin position="856"/>
        <end position="885"/>
    </location>
</feature>
<gene>
    <name evidence="14" type="ORF">LY89DRAFT_777602</name>
</gene>
<dbReference type="GO" id="GO:0003678">
    <property type="term" value="F:DNA helicase activity"/>
    <property type="evidence" value="ECO:0007669"/>
    <property type="project" value="UniProtKB-EC"/>
</dbReference>
<dbReference type="STRING" id="149040.A0A194XQG4"/>
<dbReference type="GO" id="GO:0005694">
    <property type="term" value="C:chromosome"/>
    <property type="evidence" value="ECO:0007669"/>
    <property type="project" value="UniProtKB-ARBA"/>
</dbReference>
<evidence type="ECO:0000256" key="8">
    <source>
        <dbReference type="ARBA" id="ARBA00022853"/>
    </source>
</evidence>
<feature type="domain" description="Helicase C-terminal" evidence="13">
    <location>
        <begin position="974"/>
        <end position="1135"/>
    </location>
</feature>
<dbReference type="GO" id="GO:0003677">
    <property type="term" value="F:DNA binding"/>
    <property type="evidence" value="ECO:0007669"/>
    <property type="project" value="UniProtKB-KW"/>
</dbReference>
<feature type="compositionally biased region" description="Polar residues" evidence="11">
    <location>
        <begin position="526"/>
        <end position="545"/>
    </location>
</feature>
<dbReference type="Gene3D" id="3.40.50.300">
    <property type="entry name" value="P-loop containing nucleotide triphosphate hydrolases"/>
    <property type="match status" value="1"/>
</dbReference>
<organism evidence="14 15">
    <name type="scientific">Mollisia scopiformis</name>
    <name type="common">Conifer needle endophyte fungus</name>
    <name type="synonym">Phialocephala scopiformis</name>
    <dbReference type="NCBI Taxonomy" id="149040"/>
    <lineage>
        <taxon>Eukaryota</taxon>
        <taxon>Fungi</taxon>
        <taxon>Dikarya</taxon>
        <taxon>Ascomycota</taxon>
        <taxon>Pezizomycotina</taxon>
        <taxon>Leotiomycetes</taxon>
        <taxon>Helotiales</taxon>
        <taxon>Mollisiaceae</taxon>
        <taxon>Mollisia</taxon>
    </lineage>
</organism>
<evidence type="ECO:0000256" key="5">
    <source>
        <dbReference type="ARBA" id="ARBA00022801"/>
    </source>
</evidence>
<dbReference type="Proteomes" id="UP000070700">
    <property type="component" value="Unassembled WGS sequence"/>
</dbReference>
<dbReference type="Gene3D" id="3.40.50.10810">
    <property type="entry name" value="Tandem AAA-ATPase domain"/>
    <property type="match status" value="1"/>
</dbReference>
<evidence type="ECO:0000313" key="15">
    <source>
        <dbReference type="Proteomes" id="UP000070700"/>
    </source>
</evidence>
<dbReference type="EC" id="3.6.4.12" evidence="3"/>
<dbReference type="OrthoDB" id="5857104at2759"/>
<evidence type="ECO:0000256" key="6">
    <source>
        <dbReference type="ARBA" id="ARBA00022806"/>
    </source>
</evidence>
<dbReference type="Pfam" id="PF00271">
    <property type="entry name" value="Helicase_C"/>
    <property type="match status" value="1"/>
</dbReference>
<evidence type="ECO:0000256" key="11">
    <source>
        <dbReference type="SAM" id="MobiDB-lite"/>
    </source>
</evidence>
<feature type="compositionally biased region" description="Polar residues" evidence="11">
    <location>
        <begin position="337"/>
        <end position="350"/>
    </location>
</feature>
<keyword evidence="7" id="KW-0067">ATP-binding</keyword>
<evidence type="ECO:0000256" key="10">
    <source>
        <dbReference type="ARBA" id="ARBA00023242"/>
    </source>
</evidence>
<dbReference type="PROSITE" id="PS51194">
    <property type="entry name" value="HELICASE_CTER"/>
    <property type="match status" value="1"/>
</dbReference>
<keyword evidence="9" id="KW-0238">DNA-binding</keyword>
<dbReference type="GO" id="GO:0016787">
    <property type="term" value="F:hydrolase activity"/>
    <property type="evidence" value="ECO:0007669"/>
    <property type="project" value="UniProtKB-KW"/>
</dbReference>
<reference evidence="14 15" key="1">
    <citation type="submission" date="2015-10" db="EMBL/GenBank/DDBJ databases">
        <title>Full genome of DAOMC 229536 Phialocephala scopiformis, a fungal endophyte of spruce producing the potent anti-insectan compound rugulosin.</title>
        <authorList>
            <consortium name="DOE Joint Genome Institute"/>
            <person name="Walker A.K."/>
            <person name="Frasz S.L."/>
            <person name="Seifert K.A."/>
            <person name="Miller J.D."/>
            <person name="Mondo S.J."/>
            <person name="Labutti K."/>
            <person name="Lipzen A."/>
            <person name="Dockter R."/>
            <person name="Kennedy M."/>
            <person name="Grigoriev I.V."/>
            <person name="Spatafora J.W."/>
        </authorList>
    </citation>
    <scope>NUCLEOTIDE SEQUENCE [LARGE SCALE GENOMIC DNA]</scope>
    <source>
        <strain evidence="14 15">CBS 120377</strain>
    </source>
</reference>
<dbReference type="InterPro" id="IPR014001">
    <property type="entry name" value="Helicase_ATP-bd"/>
</dbReference>
<dbReference type="InParanoid" id="A0A194XQG4"/>
<evidence type="ECO:0000259" key="12">
    <source>
        <dbReference type="PROSITE" id="PS51192"/>
    </source>
</evidence>
<dbReference type="KEGG" id="psco:LY89DRAFT_777602"/>
<dbReference type="PANTHER" id="PTHR10799">
    <property type="entry name" value="SNF2/RAD54 HELICASE FAMILY"/>
    <property type="match status" value="1"/>
</dbReference>
<dbReference type="SMART" id="SM00490">
    <property type="entry name" value="HELICc"/>
    <property type="match status" value="1"/>
</dbReference>
<dbReference type="FunFam" id="3.40.50.10810:FF:000014">
    <property type="entry name" value="SWI/SNF-related matrix-associated actin-dependent regulator of chromatin subfamily A containing DEAD/H box 1"/>
    <property type="match status" value="1"/>
</dbReference>
<dbReference type="GeneID" id="28831875"/>
<feature type="domain" description="Helicase ATP-binding" evidence="12">
    <location>
        <begin position="588"/>
        <end position="762"/>
    </location>
</feature>
<feature type="region of interest" description="Disordered" evidence="11">
    <location>
        <begin position="526"/>
        <end position="552"/>
    </location>
</feature>
<name>A0A194XQG4_MOLSC</name>
<keyword evidence="6" id="KW-0347">Helicase</keyword>
<dbReference type="GO" id="GO:0140658">
    <property type="term" value="F:ATP-dependent chromatin remodeler activity"/>
    <property type="evidence" value="ECO:0007669"/>
    <property type="project" value="UniProtKB-ARBA"/>
</dbReference>